<name>A0A3G9GD61_9CAUL</name>
<reference evidence="3" key="1">
    <citation type="journal article" date="2017" name="Biotechnol. Biofuels">
        <title>Evaluation of environmental bacterial communities as a factor affecting the growth of duckweed Lemna minor.</title>
        <authorList>
            <person name="Ishizawa H."/>
            <person name="Kuroda M."/>
            <person name="Morikawa M."/>
            <person name="Ike M."/>
        </authorList>
    </citation>
    <scope>NUCLEOTIDE SEQUENCE [LARGE SCALE GENOMIC DNA]</scope>
    <source>
        <strain evidence="3">M6</strain>
    </source>
</reference>
<dbReference type="Proteomes" id="UP000278756">
    <property type="component" value="Plasmid pASEM-1"/>
</dbReference>
<reference evidence="3" key="2">
    <citation type="journal article" date="2017" name="Plant Physiol. Biochem.">
        <title>Differential oxidative and antioxidative response of duckweed Lemna minor toward plant growth promoting/inhibiting bacteria.</title>
        <authorList>
            <person name="Ishizawa H."/>
            <person name="Kuroda M."/>
            <person name="Morikawa M."/>
            <person name="Ike M."/>
        </authorList>
    </citation>
    <scope>NUCLEOTIDE SEQUENCE [LARGE SCALE GENOMIC DNA]</scope>
    <source>
        <strain evidence="3">M6</strain>
    </source>
</reference>
<dbReference type="InterPro" id="IPR049805">
    <property type="entry name" value="Lasso_benenodin"/>
</dbReference>
<sequence>MRTQIRELPACTEDRIDLGAASIETRGIGQPVEQDDETSFYQPLGVSAD</sequence>
<protein>
    <recommendedName>
        <fullName evidence="4">Benenodin family lasso peptide</fullName>
    </recommendedName>
</protein>
<organism evidence="2 3">
    <name type="scientific">Asticcacaulis excentricus</name>
    <dbReference type="NCBI Taxonomy" id="78587"/>
    <lineage>
        <taxon>Bacteria</taxon>
        <taxon>Pseudomonadati</taxon>
        <taxon>Pseudomonadota</taxon>
        <taxon>Alphaproteobacteria</taxon>
        <taxon>Caulobacterales</taxon>
        <taxon>Caulobacteraceae</taxon>
        <taxon>Asticcacaulis</taxon>
    </lineage>
</organism>
<dbReference type="AlphaFoldDB" id="A0A3G9GD61"/>
<dbReference type="Pfam" id="PF24178">
    <property type="entry name" value="Subterisin"/>
    <property type="match status" value="1"/>
</dbReference>
<gene>
    <name evidence="2" type="ORF">EM6_3269</name>
</gene>
<feature type="region of interest" description="Disordered" evidence="1">
    <location>
        <begin position="26"/>
        <end position="49"/>
    </location>
</feature>
<evidence type="ECO:0008006" key="4">
    <source>
        <dbReference type="Google" id="ProtNLM"/>
    </source>
</evidence>
<keyword evidence="2" id="KW-0614">Plasmid</keyword>
<accession>A0A3G9GD61</accession>
<dbReference type="EMBL" id="AP018829">
    <property type="protein sequence ID" value="BBF82628.1"/>
    <property type="molecule type" value="Genomic_DNA"/>
</dbReference>
<geneLocation type="plasmid" evidence="3">
    <name>pasem-1 dna</name>
</geneLocation>
<evidence type="ECO:0000313" key="2">
    <source>
        <dbReference type="EMBL" id="BBF82628.1"/>
    </source>
</evidence>
<proteinExistence type="predicted"/>
<dbReference type="RefSeq" id="WP_172961295.1">
    <property type="nucleotide sequence ID" value="NZ_AP018829.1"/>
</dbReference>
<evidence type="ECO:0000313" key="3">
    <source>
        <dbReference type="Proteomes" id="UP000278756"/>
    </source>
</evidence>
<evidence type="ECO:0000256" key="1">
    <source>
        <dbReference type="SAM" id="MobiDB-lite"/>
    </source>
</evidence>